<dbReference type="Proteomes" id="UP000244334">
    <property type="component" value="Unassembled WGS sequence"/>
</dbReference>
<protein>
    <submittedName>
        <fullName evidence="1">Transposase, IS91 family domain protein</fullName>
    </submittedName>
</protein>
<dbReference type="AlphaFoldDB" id="A0A328TB33"/>
<proteinExistence type="predicted"/>
<accession>A0A328TB33</accession>
<evidence type="ECO:0000313" key="2">
    <source>
        <dbReference type="Proteomes" id="UP000244334"/>
    </source>
</evidence>
<gene>
    <name evidence="1" type="ORF">ACZ87_03909</name>
</gene>
<organism evidence="1 2">
    <name type="scientific">Candidatus Erwinia dacicola</name>
    <dbReference type="NCBI Taxonomy" id="252393"/>
    <lineage>
        <taxon>Bacteria</taxon>
        <taxon>Pseudomonadati</taxon>
        <taxon>Pseudomonadota</taxon>
        <taxon>Gammaproteobacteria</taxon>
        <taxon>Enterobacterales</taxon>
        <taxon>Erwiniaceae</taxon>
        <taxon>Erwinia</taxon>
    </lineage>
</organism>
<sequence length="75" mass="8804">MLRHARKLGIYEALQMQTRKKPGFAVLMKGFLGTDPYKYILCGDWLRFAGAQAGTQAMELLSERLREMEKKRWLR</sequence>
<reference evidence="1" key="1">
    <citation type="submission" date="2018-04" db="EMBL/GenBank/DDBJ databases">
        <title>Genomes of the Obligate Erwinia dacicola and Facultative Enterobacter sp. OLF Endosymbionts of the Olive Fruit fly, Bactrocera oleae.</title>
        <authorList>
            <person name="Estes A.M."/>
            <person name="Hearn D.J."/>
            <person name="Agarwal S."/>
            <person name="Pierson E.A."/>
            <person name="Dunning-Hotopp J.C."/>
        </authorList>
    </citation>
    <scope>NUCLEOTIDE SEQUENCE [LARGE SCALE GENOMIC DNA]</scope>
    <source>
        <strain evidence="1">Oroville</strain>
    </source>
</reference>
<name>A0A328TB33_9GAMM</name>
<feature type="non-terminal residue" evidence="1">
    <location>
        <position position="75"/>
    </location>
</feature>
<evidence type="ECO:0000313" key="1">
    <source>
        <dbReference type="EMBL" id="RAP67879.1"/>
    </source>
</evidence>
<keyword evidence="2" id="KW-1185">Reference proteome</keyword>
<dbReference type="EMBL" id="LJAM02000873">
    <property type="protein sequence ID" value="RAP67879.1"/>
    <property type="molecule type" value="Genomic_DNA"/>
</dbReference>
<comment type="caution">
    <text evidence="1">The sequence shown here is derived from an EMBL/GenBank/DDBJ whole genome shotgun (WGS) entry which is preliminary data.</text>
</comment>